<dbReference type="InterPro" id="IPR036291">
    <property type="entry name" value="NAD(P)-bd_dom_sf"/>
</dbReference>
<dbReference type="EMBL" id="BMFH01000001">
    <property type="protein sequence ID" value="GGD46355.1"/>
    <property type="molecule type" value="Genomic_DNA"/>
</dbReference>
<dbReference type="CDD" id="cd05311">
    <property type="entry name" value="NAD_bind_2_malic_enz"/>
    <property type="match status" value="1"/>
</dbReference>
<dbReference type="SUPFAM" id="SSF53223">
    <property type="entry name" value="Aminoacid dehydrogenase-like, N-terminal domain"/>
    <property type="match status" value="1"/>
</dbReference>
<dbReference type="Pfam" id="PF01515">
    <property type="entry name" value="PTA_PTB"/>
    <property type="match status" value="1"/>
</dbReference>
<protein>
    <submittedName>
        <fullName evidence="10">Malic enzyme</fullName>
    </submittedName>
</protein>
<comment type="similarity">
    <text evidence="4">In the C-terminal section; belongs to the phosphate acetyltransferase and butyryltransferase family.</text>
</comment>
<keyword evidence="7" id="KW-0511">Multifunctional enzyme</keyword>
<proteinExistence type="inferred from homology"/>
<comment type="similarity">
    <text evidence="3">In the N-terminal section; belongs to the malic enzymes family.</text>
</comment>
<comment type="caution">
    <text evidence="10">The sequence shown here is derived from an EMBL/GenBank/DDBJ whole genome shotgun (WGS) entry which is preliminary data.</text>
</comment>
<evidence type="ECO:0000256" key="4">
    <source>
        <dbReference type="ARBA" id="ARBA00008756"/>
    </source>
</evidence>
<feature type="domain" description="Malic enzyme N-terminal" evidence="9">
    <location>
        <begin position="41"/>
        <end position="174"/>
    </location>
</feature>
<dbReference type="InterPro" id="IPR042112">
    <property type="entry name" value="P_AcTrfase_dom2"/>
</dbReference>
<feature type="domain" description="Malic enzyme NAD-binding" evidence="8">
    <location>
        <begin position="186"/>
        <end position="422"/>
    </location>
</feature>
<dbReference type="PANTHER" id="PTHR43237:SF4">
    <property type="entry name" value="NADP-DEPENDENT MALIC ENZYME"/>
    <property type="match status" value="1"/>
</dbReference>
<dbReference type="PIRSF" id="PIRSF036684">
    <property type="entry name" value="ME_PTA"/>
    <property type="match status" value="1"/>
</dbReference>
<dbReference type="Gene3D" id="3.40.50.10750">
    <property type="entry name" value="Isocitrate/Isopropylmalate dehydrogenase-like"/>
    <property type="match status" value="1"/>
</dbReference>
<dbReference type="SUPFAM" id="SSF51735">
    <property type="entry name" value="NAD(P)-binding Rossmann-fold domains"/>
    <property type="match status" value="1"/>
</dbReference>
<evidence type="ECO:0000256" key="6">
    <source>
        <dbReference type="ARBA" id="ARBA00023002"/>
    </source>
</evidence>
<gene>
    <name evidence="10" type="primary">maeB</name>
    <name evidence="10" type="ORF">GCM10011361_11610</name>
</gene>
<evidence type="ECO:0000256" key="3">
    <source>
        <dbReference type="ARBA" id="ARBA00007686"/>
    </source>
</evidence>
<dbReference type="Gene3D" id="3.40.50.10380">
    <property type="entry name" value="Malic enzyme, N-terminal domain"/>
    <property type="match status" value="1"/>
</dbReference>
<dbReference type="Pfam" id="PF00390">
    <property type="entry name" value="malic"/>
    <property type="match status" value="1"/>
</dbReference>
<dbReference type="Pfam" id="PF03949">
    <property type="entry name" value="Malic_M"/>
    <property type="match status" value="1"/>
</dbReference>
<dbReference type="InterPro" id="IPR045213">
    <property type="entry name" value="Malic_NAD-bd_bact_type"/>
</dbReference>
<dbReference type="InterPro" id="IPR012302">
    <property type="entry name" value="Malic_NAD-bd"/>
</dbReference>
<evidence type="ECO:0000256" key="5">
    <source>
        <dbReference type="ARBA" id="ARBA00022723"/>
    </source>
</evidence>
<evidence type="ECO:0000256" key="1">
    <source>
        <dbReference type="ARBA" id="ARBA00001936"/>
    </source>
</evidence>
<dbReference type="InterPro" id="IPR015884">
    <property type="entry name" value="Malic_enzyme_CS"/>
</dbReference>
<dbReference type="Gene3D" id="3.40.50.720">
    <property type="entry name" value="NAD(P)-binding Rossmann-like Domain"/>
    <property type="match status" value="1"/>
</dbReference>
<evidence type="ECO:0000259" key="9">
    <source>
        <dbReference type="SMART" id="SM01274"/>
    </source>
</evidence>
<evidence type="ECO:0000259" key="8">
    <source>
        <dbReference type="SMART" id="SM00919"/>
    </source>
</evidence>
<dbReference type="PROSITE" id="PS00331">
    <property type="entry name" value="MALIC_ENZYMES"/>
    <property type="match status" value="1"/>
</dbReference>
<dbReference type="Gene3D" id="3.40.50.10950">
    <property type="match status" value="1"/>
</dbReference>
<keyword evidence="5" id="KW-0479">Metal-binding</keyword>
<dbReference type="InterPro" id="IPR037062">
    <property type="entry name" value="Malic_N_dom_sf"/>
</dbReference>
<evidence type="ECO:0000313" key="10">
    <source>
        <dbReference type="EMBL" id="GGD46355.1"/>
    </source>
</evidence>
<evidence type="ECO:0000256" key="7">
    <source>
        <dbReference type="ARBA" id="ARBA00023268"/>
    </source>
</evidence>
<comment type="cofactor">
    <cofactor evidence="1">
        <name>Mn(2+)</name>
        <dbReference type="ChEBI" id="CHEBI:29035"/>
    </cofactor>
</comment>
<name>A0ABQ1QW34_9FLAO</name>
<evidence type="ECO:0000313" key="11">
    <source>
        <dbReference type="Proteomes" id="UP000625780"/>
    </source>
</evidence>
<dbReference type="InterPro" id="IPR002505">
    <property type="entry name" value="PTA_PTB"/>
</dbReference>
<dbReference type="SMART" id="SM01274">
    <property type="entry name" value="malic"/>
    <property type="match status" value="1"/>
</dbReference>
<dbReference type="InterPro" id="IPR012188">
    <property type="entry name" value="ME_PTA"/>
</dbReference>
<keyword evidence="11" id="KW-1185">Reference proteome</keyword>
<reference evidence="11" key="1">
    <citation type="journal article" date="2019" name="Int. J. Syst. Evol. Microbiol.">
        <title>The Global Catalogue of Microorganisms (GCM) 10K type strain sequencing project: providing services to taxonomists for standard genome sequencing and annotation.</title>
        <authorList>
            <consortium name="The Broad Institute Genomics Platform"/>
            <consortium name="The Broad Institute Genome Sequencing Center for Infectious Disease"/>
            <person name="Wu L."/>
            <person name="Ma J."/>
        </authorList>
    </citation>
    <scope>NUCLEOTIDE SEQUENCE [LARGE SCALE GENOMIC DNA]</scope>
    <source>
        <strain evidence="11">CGMCC 1.12606</strain>
    </source>
</reference>
<evidence type="ECO:0000256" key="2">
    <source>
        <dbReference type="ARBA" id="ARBA00001946"/>
    </source>
</evidence>
<accession>A0ABQ1QW34</accession>
<dbReference type="InterPro" id="IPR042113">
    <property type="entry name" value="P_AcTrfase_dom1"/>
</dbReference>
<comment type="cofactor">
    <cofactor evidence="2">
        <name>Mg(2+)</name>
        <dbReference type="ChEBI" id="CHEBI:18420"/>
    </cofactor>
</comment>
<dbReference type="InterPro" id="IPR012301">
    <property type="entry name" value="Malic_N_dom"/>
</dbReference>
<sequence length="789" mass="87554">MKRVDRFILKGNTLTFAKDIYHMGKDKKRREALIYHAKPTPGKIKVVPTKPYSTQRDLALAYSPGVAEPCLEIAKDVENVYKYTAKGNLVAVISNGTAVLGLGDIGPEASKPVMEGKSLLFKIFADIDGIDIEVDTKDIDKFIETVKAIAPTFGGINLEDIKAPEAFEIERRLKEELDIPVMHDDQHGTAIISAAALLNALELAKKKIEDVRIVISGAGAAAISCTKLYKALGAKAGNIIMLDSKGVIRRDRENLSEEKLEFSTERDFHDLKDSLKDADVFIGLSIADIMTPAMLKSMAENPIVFAMANPDPEIKYSLAVKTRKDVIMATGRSDHPNQVNNVLGFPFIFRGALDVRATKINEEMKMAAVKALARLAKQPVPEQVNIAYGETRLTFGREYIIPKPFDPRLISEIPPAVAKAAIESGVAKMPITDWEKYREELLQRSGDDNKVMRLLMSRAKSNPKRIVFAEADQLDVLKAAQIAYEEGIAMPILLGNTEVIKELKKELEFDAEVPIIDQYGQNSYEKRMYYAQKYWEARRRNGATLYSAKSRMRERNYFGSMMVLEGDADGMISGYSRSYATSIKPVFEVIGRASNVSKAATVHIMITSRGPLFLADTSINIDPSAEELAEIAVMTANLAKAFSFDPVMALLSYSNFGSSNHPHASKVKEAVRILHETHPELVVDGEIQTDFALNRELHESQFPFSKLAGKKVNTLIFPNLEAANITYKLLKELHAADTIGPIMLGLKRPVHILQLGASVEEMVNMTAVAVIDAQEREKRRNAKKKQNKQ</sequence>
<dbReference type="InterPro" id="IPR046346">
    <property type="entry name" value="Aminoacid_DH-like_N_sf"/>
</dbReference>
<dbReference type="SMART" id="SM00919">
    <property type="entry name" value="Malic_M"/>
    <property type="match status" value="1"/>
</dbReference>
<keyword evidence="6" id="KW-0560">Oxidoreductase</keyword>
<dbReference type="SUPFAM" id="SSF53659">
    <property type="entry name" value="Isocitrate/Isopropylmalate dehydrogenase-like"/>
    <property type="match status" value="1"/>
</dbReference>
<dbReference type="InterPro" id="IPR051674">
    <property type="entry name" value="Malate_Decarboxylase"/>
</dbReference>
<organism evidence="10 11">
    <name type="scientific">Muriicola marianensis</name>
    <dbReference type="NCBI Taxonomy" id="1324801"/>
    <lineage>
        <taxon>Bacteria</taxon>
        <taxon>Pseudomonadati</taxon>
        <taxon>Bacteroidota</taxon>
        <taxon>Flavobacteriia</taxon>
        <taxon>Flavobacteriales</taxon>
        <taxon>Flavobacteriaceae</taxon>
        <taxon>Muriicola</taxon>
    </lineage>
</organism>
<dbReference type="PANTHER" id="PTHR43237">
    <property type="entry name" value="NADP-DEPENDENT MALIC ENZYME"/>
    <property type="match status" value="1"/>
</dbReference>
<dbReference type="Proteomes" id="UP000625780">
    <property type="component" value="Unassembled WGS sequence"/>
</dbReference>